<sequence length="177" mass="18996">MLLLGGCGQADGAKTDGGKTNGGITDGGITAGTDINVKEQESEPEAASGEALSVQEIYDLVTESVTLISPVIMQDNFIENYYNIDPALLEEYVFSMSEEATSAETVVIMKLKDKADADKISAALQLVIEEKSGEMENYLPGQYDIVKKSAVKTEGSYVYLVISEQADAIEKIIEAQL</sequence>
<dbReference type="EMBL" id="QVLV01000027">
    <property type="protein sequence ID" value="RGE56335.1"/>
    <property type="molecule type" value="Genomic_DNA"/>
</dbReference>
<evidence type="ECO:0000313" key="2">
    <source>
        <dbReference type="Proteomes" id="UP000260812"/>
    </source>
</evidence>
<name>A0A3E3HX73_9FIRM</name>
<keyword evidence="2" id="KW-1185">Reference proteome</keyword>
<organism evidence="1 2">
    <name type="scientific">Eisenbergiella massiliensis</name>
    <dbReference type="NCBI Taxonomy" id="1720294"/>
    <lineage>
        <taxon>Bacteria</taxon>
        <taxon>Bacillati</taxon>
        <taxon>Bacillota</taxon>
        <taxon>Clostridia</taxon>
        <taxon>Lachnospirales</taxon>
        <taxon>Lachnospiraceae</taxon>
        <taxon>Eisenbergiella</taxon>
    </lineage>
</organism>
<reference evidence="1" key="1">
    <citation type="submission" date="2018-08" db="EMBL/GenBank/DDBJ databases">
        <title>A genome reference for cultivated species of the human gut microbiota.</title>
        <authorList>
            <person name="Zou Y."/>
            <person name="Xue W."/>
            <person name="Luo G."/>
        </authorList>
    </citation>
    <scope>NUCLEOTIDE SEQUENCE [LARGE SCALE GENOMIC DNA]</scope>
    <source>
        <strain evidence="1">TF05-5AC</strain>
    </source>
</reference>
<dbReference type="Proteomes" id="UP000260812">
    <property type="component" value="Unassembled WGS sequence"/>
</dbReference>
<comment type="caution">
    <text evidence="1">The sequence shown here is derived from an EMBL/GenBank/DDBJ whole genome shotgun (WGS) entry which is preliminary data.</text>
</comment>
<dbReference type="AlphaFoldDB" id="A0A3E3HX73"/>
<evidence type="ECO:0000313" key="1">
    <source>
        <dbReference type="EMBL" id="RGE56335.1"/>
    </source>
</evidence>
<proteinExistence type="predicted"/>
<dbReference type="InterPro" id="IPR025648">
    <property type="entry name" value="DUF4358"/>
</dbReference>
<gene>
    <name evidence="1" type="ORF">DXC51_25035</name>
</gene>
<dbReference type="Pfam" id="PF14270">
    <property type="entry name" value="DUF4358"/>
    <property type="match status" value="1"/>
</dbReference>
<protein>
    <submittedName>
        <fullName evidence="1">DUF4358 domain-containing protein</fullName>
    </submittedName>
</protein>
<accession>A0A3E3HX73</accession>